<dbReference type="PIRSF" id="PIRSF001221">
    <property type="entry name" value="Amidase_fungi"/>
    <property type="match status" value="1"/>
</dbReference>
<comment type="similarity">
    <text evidence="1">Belongs to the amidase family.</text>
</comment>
<dbReference type="GO" id="GO:0016787">
    <property type="term" value="F:hydrolase activity"/>
    <property type="evidence" value="ECO:0007669"/>
    <property type="project" value="UniProtKB-KW"/>
</dbReference>
<comment type="caution">
    <text evidence="4">The sequence shown here is derived from an EMBL/GenBank/DDBJ whole genome shotgun (WGS) entry which is preliminary data.</text>
</comment>
<dbReference type="PANTHER" id="PTHR46072:SF2">
    <property type="entry name" value="AMIDASE (EUROFUNG)"/>
    <property type="match status" value="1"/>
</dbReference>
<keyword evidence="2" id="KW-0378">Hydrolase</keyword>
<dbReference type="SUPFAM" id="SSF75304">
    <property type="entry name" value="Amidase signature (AS) enzymes"/>
    <property type="match status" value="1"/>
</dbReference>
<dbReference type="OrthoDB" id="6428749at2759"/>
<dbReference type="RefSeq" id="XP_037170674.1">
    <property type="nucleotide sequence ID" value="XM_037302095.1"/>
</dbReference>
<dbReference type="InterPro" id="IPR036928">
    <property type="entry name" value="AS_sf"/>
</dbReference>
<evidence type="ECO:0000313" key="4">
    <source>
        <dbReference type="EMBL" id="KAF6241434.1"/>
    </source>
</evidence>
<name>A0A8H6G6S6_9LECA</name>
<sequence>MSWQSNAQGKRASLIELIPPKWRIPTSDIPSVTRLRDFGEYICRFLDRRELEITNAPSSRILANIRSGEWTSVDVTRAFCHRASVAHQLTNCLSEICFVAAEQRAKALDESFLRTGQTVGPLHGLPVSLKDRFNIEGLESACGYVSWLGKEKSENNEGILVKRLRRMGAVFFVKTNVPMSMLMGETNNNIIGSTINPYNRNLSAGGASGGEGALLALKGSPLGWGSDIAGSIRIPCAFNNLFGLRPSFGRLPASGMATSLPGLPVNGSVVGPMAGDLPTIEMAMKVVLDTFPWQDDCDVLEMPWREEKLQNIRSRTARHRERDGKLVFAVMSCDGNVQVHPPVQRAMALVTKALLQRGYEVIEWQPPPHHDAVQTLFQILGSTAGKEVRNAIDASGEPPVHQLQTWYDNDNVEPSSSAEFWDLCNQRDQYRSEYNQYWTSTREKNVAKRQVDGVIMPVAPTAAVEEGCFNYYAYSGIVNLLDYTSGSFPVTFADRSIDVETPDHVPLNPTDRAIWRTYQKDLFDGAPVGLQVMGKRFEEEKVLGLMEALTAALQDFSVGQIGEPSSPF</sequence>
<dbReference type="InterPro" id="IPR023631">
    <property type="entry name" value="Amidase_dom"/>
</dbReference>
<organism evidence="4 5">
    <name type="scientific">Letharia columbiana</name>
    <dbReference type="NCBI Taxonomy" id="112416"/>
    <lineage>
        <taxon>Eukaryota</taxon>
        <taxon>Fungi</taxon>
        <taxon>Dikarya</taxon>
        <taxon>Ascomycota</taxon>
        <taxon>Pezizomycotina</taxon>
        <taxon>Lecanoromycetes</taxon>
        <taxon>OSLEUM clade</taxon>
        <taxon>Lecanoromycetidae</taxon>
        <taxon>Lecanorales</taxon>
        <taxon>Lecanorineae</taxon>
        <taxon>Parmeliaceae</taxon>
        <taxon>Letharia</taxon>
    </lineage>
</organism>
<protein>
    <recommendedName>
        <fullName evidence="3">Amidase domain-containing protein</fullName>
    </recommendedName>
</protein>
<evidence type="ECO:0000313" key="5">
    <source>
        <dbReference type="Proteomes" id="UP000578531"/>
    </source>
</evidence>
<accession>A0A8H6G6S6</accession>
<proteinExistence type="inferred from homology"/>
<dbReference type="Pfam" id="PF01425">
    <property type="entry name" value="Amidase"/>
    <property type="match status" value="1"/>
</dbReference>
<keyword evidence="5" id="KW-1185">Reference proteome</keyword>
<feature type="domain" description="Amidase" evidence="3">
    <location>
        <begin position="74"/>
        <end position="543"/>
    </location>
</feature>
<evidence type="ECO:0000256" key="1">
    <source>
        <dbReference type="ARBA" id="ARBA00009199"/>
    </source>
</evidence>
<reference evidence="4 5" key="1">
    <citation type="journal article" date="2020" name="Genomics">
        <title>Complete, high-quality genomes from long-read metagenomic sequencing of two wolf lichen thalli reveals enigmatic genome architecture.</title>
        <authorList>
            <person name="McKenzie S.K."/>
            <person name="Walston R.F."/>
            <person name="Allen J.L."/>
        </authorList>
    </citation>
    <scope>NUCLEOTIDE SEQUENCE [LARGE SCALE GENOMIC DNA]</scope>
    <source>
        <strain evidence="4">WasteWater2</strain>
    </source>
</reference>
<evidence type="ECO:0000256" key="2">
    <source>
        <dbReference type="ARBA" id="ARBA00022801"/>
    </source>
</evidence>
<evidence type="ECO:0000259" key="3">
    <source>
        <dbReference type="Pfam" id="PF01425"/>
    </source>
</evidence>
<dbReference type="AlphaFoldDB" id="A0A8H6G6S6"/>
<gene>
    <name evidence="4" type="ORF">HO173_000144</name>
</gene>
<dbReference type="EMBL" id="JACCJC010000001">
    <property type="protein sequence ID" value="KAF6241434.1"/>
    <property type="molecule type" value="Genomic_DNA"/>
</dbReference>
<dbReference type="Gene3D" id="3.90.1300.10">
    <property type="entry name" value="Amidase signature (AS) domain"/>
    <property type="match status" value="1"/>
</dbReference>
<dbReference type="GeneID" id="59281824"/>
<dbReference type="Proteomes" id="UP000578531">
    <property type="component" value="Unassembled WGS sequence"/>
</dbReference>
<dbReference type="PANTHER" id="PTHR46072">
    <property type="entry name" value="AMIDASE-RELATED-RELATED"/>
    <property type="match status" value="1"/>
</dbReference>